<sequence length="41" mass="4399">MAGGTANCRTRGQKQVRVSSSVGEVWCISTHFGRTGPPIHE</sequence>
<dbReference type="AlphaFoldDB" id="A0A066YJK8"/>
<keyword evidence="2" id="KW-1185">Reference proteome</keyword>
<dbReference type="Proteomes" id="UP000027178">
    <property type="component" value="Unassembled WGS sequence"/>
</dbReference>
<name>A0A066YJK8_9ACTN</name>
<evidence type="ECO:0000313" key="1">
    <source>
        <dbReference type="EMBL" id="KDN81352.1"/>
    </source>
</evidence>
<accession>A0A066YJK8</accession>
<dbReference type="EMBL" id="JNBY01000148">
    <property type="protein sequence ID" value="KDN81352.1"/>
    <property type="molecule type" value="Genomic_DNA"/>
</dbReference>
<proteinExistence type="predicted"/>
<dbReference type="HOGENOM" id="CLU_3271434_0_0_11"/>
<reference evidence="1 2" key="1">
    <citation type="submission" date="2014-05" db="EMBL/GenBank/DDBJ databases">
        <title>Draft Genome Sequence of Kitasatospora cheerisanensis KCTC 2395.</title>
        <authorList>
            <person name="Nam D.H."/>
        </authorList>
    </citation>
    <scope>NUCLEOTIDE SEQUENCE [LARGE SCALE GENOMIC DNA]</scope>
    <source>
        <strain evidence="1 2">KCTC 2395</strain>
    </source>
</reference>
<comment type="caution">
    <text evidence="1">The sequence shown here is derived from an EMBL/GenBank/DDBJ whole genome shotgun (WGS) entry which is preliminary data.</text>
</comment>
<evidence type="ECO:0000313" key="2">
    <source>
        <dbReference type="Proteomes" id="UP000027178"/>
    </source>
</evidence>
<organism evidence="1 2">
    <name type="scientific">Kitasatospora cheerisanensis KCTC 2395</name>
    <dbReference type="NCBI Taxonomy" id="1348663"/>
    <lineage>
        <taxon>Bacteria</taxon>
        <taxon>Bacillati</taxon>
        <taxon>Actinomycetota</taxon>
        <taxon>Actinomycetes</taxon>
        <taxon>Kitasatosporales</taxon>
        <taxon>Streptomycetaceae</taxon>
        <taxon>Kitasatospora</taxon>
    </lineage>
</organism>
<protein>
    <submittedName>
        <fullName evidence="1">Uncharacterized protein</fullName>
    </submittedName>
</protein>
<gene>
    <name evidence="1" type="ORF">KCH_69840</name>
</gene>